<dbReference type="AlphaFoldDB" id="K1PYT2"/>
<gene>
    <name evidence="1" type="ORF">CGI_10003500</name>
</gene>
<evidence type="ECO:0000313" key="1">
    <source>
        <dbReference type="EMBL" id="EKC21690.1"/>
    </source>
</evidence>
<accession>K1PYT2</accession>
<dbReference type="HOGENOM" id="CLU_3089287_0_0_1"/>
<name>K1PYT2_MAGGI</name>
<protein>
    <submittedName>
        <fullName evidence="1">Uncharacterized protein</fullName>
    </submittedName>
</protein>
<organism evidence="1">
    <name type="scientific">Magallana gigas</name>
    <name type="common">Pacific oyster</name>
    <name type="synonym">Crassostrea gigas</name>
    <dbReference type="NCBI Taxonomy" id="29159"/>
    <lineage>
        <taxon>Eukaryota</taxon>
        <taxon>Metazoa</taxon>
        <taxon>Spiralia</taxon>
        <taxon>Lophotrochozoa</taxon>
        <taxon>Mollusca</taxon>
        <taxon>Bivalvia</taxon>
        <taxon>Autobranchia</taxon>
        <taxon>Pteriomorphia</taxon>
        <taxon>Ostreida</taxon>
        <taxon>Ostreoidea</taxon>
        <taxon>Ostreidae</taxon>
        <taxon>Magallana</taxon>
    </lineage>
</organism>
<reference evidence="1" key="1">
    <citation type="journal article" date="2012" name="Nature">
        <title>The oyster genome reveals stress adaptation and complexity of shell formation.</title>
        <authorList>
            <person name="Zhang G."/>
            <person name="Fang X."/>
            <person name="Guo X."/>
            <person name="Li L."/>
            <person name="Luo R."/>
            <person name="Xu F."/>
            <person name="Yang P."/>
            <person name="Zhang L."/>
            <person name="Wang X."/>
            <person name="Qi H."/>
            <person name="Xiong Z."/>
            <person name="Que H."/>
            <person name="Xie Y."/>
            <person name="Holland P.W."/>
            <person name="Paps J."/>
            <person name="Zhu Y."/>
            <person name="Wu F."/>
            <person name="Chen Y."/>
            <person name="Wang J."/>
            <person name="Peng C."/>
            <person name="Meng J."/>
            <person name="Yang L."/>
            <person name="Liu J."/>
            <person name="Wen B."/>
            <person name="Zhang N."/>
            <person name="Huang Z."/>
            <person name="Zhu Q."/>
            <person name="Feng Y."/>
            <person name="Mount A."/>
            <person name="Hedgecock D."/>
            <person name="Xu Z."/>
            <person name="Liu Y."/>
            <person name="Domazet-Loso T."/>
            <person name="Du Y."/>
            <person name="Sun X."/>
            <person name="Zhang S."/>
            <person name="Liu B."/>
            <person name="Cheng P."/>
            <person name="Jiang X."/>
            <person name="Li J."/>
            <person name="Fan D."/>
            <person name="Wang W."/>
            <person name="Fu W."/>
            <person name="Wang T."/>
            <person name="Wang B."/>
            <person name="Zhang J."/>
            <person name="Peng Z."/>
            <person name="Li Y."/>
            <person name="Li N."/>
            <person name="Wang J."/>
            <person name="Chen M."/>
            <person name="He Y."/>
            <person name="Tan F."/>
            <person name="Song X."/>
            <person name="Zheng Q."/>
            <person name="Huang R."/>
            <person name="Yang H."/>
            <person name="Du X."/>
            <person name="Chen L."/>
            <person name="Yang M."/>
            <person name="Gaffney P.M."/>
            <person name="Wang S."/>
            <person name="Luo L."/>
            <person name="She Z."/>
            <person name="Ming Y."/>
            <person name="Huang W."/>
            <person name="Zhang S."/>
            <person name="Huang B."/>
            <person name="Zhang Y."/>
            <person name="Qu T."/>
            <person name="Ni P."/>
            <person name="Miao G."/>
            <person name="Wang J."/>
            <person name="Wang Q."/>
            <person name="Steinberg C.E."/>
            <person name="Wang H."/>
            <person name="Li N."/>
            <person name="Qian L."/>
            <person name="Zhang G."/>
            <person name="Li Y."/>
            <person name="Yang H."/>
            <person name="Liu X."/>
            <person name="Wang J."/>
            <person name="Yin Y."/>
            <person name="Wang J."/>
        </authorList>
    </citation>
    <scope>NUCLEOTIDE SEQUENCE [LARGE SCALE GENOMIC DNA]</scope>
    <source>
        <strain evidence="1">05x7-T-G4-1.051#20</strain>
    </source>
</reference>
<dbReference type="EMBL" id="JH816422">
    <property type="protein sequence ID" value="EKC21690.1"/>
    <property type="molecule type" value="Genomic_DNA"/>
</dbReference>
<sequence length="52" mass="5927">MDGACRHVSAALYELEAYEIKSVTDGENKWMKRPRSHDCPVPIKILKIVKAK</sequence>
<proteinExistence type="predicted"/>
<dbReference type="InParanoid" id="K1PYT2"/>